<keyword evidence="2" id="KW-1185">Reference proteome</keyword>
<evidence type="ECO:0000313" key="1">
    <source>
        <dbReference type="EnsemblMetazoa" id="SCAU013243-PA"/>
    </source>
</evidence>
<dbReference type="PANTHER" id="PTHR33480">
    <property type="entry name" value="SET DOMAIN-CONTAINING PROTEIN-RELATED"/>
    <property type="match status" value="1"/>
</dbReference>
<reference evidence="1" key="1">
    <citation type="submission" date="2020-05" db="UniProtKB">
        <authorList>
            <consortium name="EnsemblMetazoa"/>
        </authorList>
    </citation>
    <scope>IDENTIFICATION</scope>
    <source>
        <strain evidence="1">USDA</strain>
    </source>
</reference>
<accession>A0A1I8Q2E9</accession>
<organism evidence="1 2">
    <name type="scientific">Stomoxys calcitrans</name>
    <name type="common">Stable fly</name>
    <name type="synonym">Conops calcitrans</name>
    <dbReference type="NCBI Taxonomy" id="35570"/>
    <lineage>
        <taxon>Eukaryota</taxon>
        <taxon>Metazoa</taxon>
        <taxon>Ecdysozoa</taxon>
        <taxon>Arthropoda</taxon>
        <taxon>Hexapoda</taxon>
        <taxon>Insecta</taxon>
        <taxon>Pterygota</taxon>
        <taxon>Neoptera</taxon>
        <taxon>Endopterygota</taxon>
        <taxon>Diptera</taxon>
        <taxon>Brachycera</taxon>
        <taxon>Muscomorpha</taxon>
        <taxon>Muscoidea</taxon>
        <taxon>Muscidae</taxon>
        <taxon>Stomoxys</taxon>
    </lineage>
</organism>
<name>A0A1I8Q2E9_STOCA</name>
<sequence length="458" mass="51640">MEDNSAIDCKSSQFASPTSILNDTLVIGNSILQNSSPTSIVGDTPPIKNKSSQILSPNSVLETTCATEQKTSQNTSAEVTFVFEPKSSQISSPNSILNDTPAFEHESSLISSGNSMSENTPAMYSKYHKKSNNNKKIKKEMQESTEVAIKNLSNKVPESLPYFSPDSNENIPNSRNENSTFVILNQQNSINETTLTSTIMSGAKDSVEDPTVLESTSSEYVAEISIQTTSNSIQTSLKDKSPVIKDNLNINTITVPHSNQRKKHFCLFCKTLQTKYARHLFLKHKNEKQVKIALKLPKKSLQRLQIIDELRKRGDFLHNTKSTLNTGILITRRNQQIKLNKKADNFACCKYCQGFYDKSSIRGHSLICGDNTETKNRTSLVESRKLTQYVHPLANDKIKTKVLPILRNDKIYRTLVYDELIIKFGNQLTENTLMNTQIHTIMIWLGHNYSYLQMKKKN</sequence>
<evidence type="ECO:0000313" key="2">
    <source>
        <dbReference type="Proteomes" id="UP000095300"/>
    </source>
</evidence>
<gene>
    <name evidence="1" type="primary">106093673</name>
</gene>
<dbReference type="STRING" id="35570.A0A1I8Q2E9"/>
<dbReference type="AlphaFoldDB" id="A0A1I8Q2E9"/>
<dbReference type="PANTHER" id="PTHR33480:SF1">
    <property type="entry name" value="TYR RECOMBINASE DOMAIN-CONTAINING PROTEIN"/>
    <property type="match status" value="1"/>
</dbReference>
<dbReference type="VEuPathDB" id="VectorBase:SCAU013243"/>
<protein>
    <submittedName>
        <fullName evidence="1">Uncharacterized protein</fullName>
    </submittedName>
</protein>
<dbReference type="Proteomes" id="UP000095300">
    <property type="component" value="Unassembled WGS sequence"/>
</dbReference>
<proteinExistence type="predicted"/>
<dbReference type="EnsemblMetazoa" id="SCAU013243-RA">
    <property type="protein sequence ID" value="SCAU013243-PA"/>
    <property type="gene ID" value="SCAU013243"/>
</dbReference>
<dbReference type="OrthoDB" id="8057079at2759"/>